<name>A0A4Y2TYX8_ARAVE</name>
<evidence type="ECO:0000313" key="1">
    <source>
        <dbReference type="EMBL" id="GBO04924.1"/>
    </source>
</evidence>
<proteinExistence type="predicted"/>
<gene>
    <name evidence="1" type="ORF">AVEN_105203_1</name>
</gene>
<organism evidence="1 2">
    <name type="scientific">Araneus ventricosus</name>
    <name type="common">Orbweaver spider</name>
    <name type="synonym">Epeira ventricosa</name>
    <dbReference type="NCBI Taxonomy" id="182803"/>
    <lineage>
        <taxon>Eukaryota</taxon>
        <taxon>Metazoa</taxon>
        <taxon>Ecdysozoa</taxon>
        <taxon>Arthropoda</taxon>
        <taxon>Chelicerata</taxon>
        <taxon>Arachnida</taxon>
        <taxon>Araneae</taxon>
        <taxon>Araneomorphae</taxon>
        <taxon>Entelegynae</taxon>
        <taxon>Araneoidea</taxon>
        <taxon>Araneidae</taxon>
        <taxon>Araneus</taxon>
    </lineage>
</organism>
<protein>
    <submittedName>
        <fullName evidence="1">Uncharacterized protein</fullName>
    </submittedName>
</protein>
<dbReference type="AlphaFoldDB" id="A0A4Y2TYX8"/>
<comment type="caution">
    <text evidence="1">The sequence shown here is derived from an EMBL/GenBank/DDBJ whole genome shotgun (WGS) entry which is preliminary data.</text>
</comment>
<dbReference type="EMBL" id="BGPR01031714">
    <property type="protein sequence ID" value="GBO04924.1"/>
    <property type="molecule type" value="Genomic_DNA"/>
</dbReference>
<sequence>MFVLINNVGGARVTTHYSFVCGIQEVDDGKYDMTALRTTSFAKSKFVSIVNDQFAISESQLKAILPDRIFEVDCREELFDLQVVQMSKKN</sequence>
<dbReference type="Proteomes" id="UP000499080">
    <property type="component" value="Unassembled WGS sequence"/>
</dbReference>
<evidence type="ECO:0000313" key="2">
    <source>
        <dbReference type="Proteomes" id="UP000499080"/>
    </source>
</evidence>
<keyword evidence="2" id="KW-1185">Reference proteome</keyword>
<reference evidence="1 2" key="1">
    <citation type="journal article" date="2019" name="Sci. Rep.">
        <title>Orb-weaving spider Araneus ventricosus genome elucidates the spidroin gene catalogue.</title>
        <authorList>
            <person name="Kono N."/>
            <person name="Nakamura H."/>
            <person name="Ohtoshi R."/>
            <person name="Moran D.A.P."/>
            <person name="Shinohara A."/>
            <person name="Yoshida Y."/>
            <person name="Fujiwara M."/>
            <person name="Mori M."/>
            <person name="Tomita M."/>
            <person name="Arakawa K."/>
        </authorList>
    </citation>
    <scope>NUCLEOTIDE SEQUENCE [LARGE SCALE GENOMIC DNA]</scope>
</reference>
<accession>A0A4Y2TYX8</accession>